<evidence type="ECO:0000313" key="4">
    <source>
        <dbReference type="EMBL" id="MDY5166967.1"/>
    </source>
</evidence>
<dbReference type="EMBL" id="JALDAW010000008">
    <property type="protein sequence ID" value="MDY5166967.1"/>
    <property type="molecule type" value="Genomic_DNA"/>
</dbReference>
<name>A0AB35UJX2_9FIRM</name>
<dbReference type="AlphaFoldDB" id="A0AB35UJX2"/>
<dbReference type="PANTHER" id="PTHR43479">
    <property type="entry name" value="ACREF/ENVCD OPERON REPRESSOR-RELATED"/>
    <property type="match status" value="1"/>
</dbReference>
<dbReference type="SUPFAM" id="SSF48498">
    <property type="entry name" value="Tetracyclin repressor-like, C-terminal domain"/>
    <property type="match status" value="1"/>
</dbReference>
<dbReference type="InterPro" id="IPR009057">
    <property type="entry name" value="Homeodomain-like_sf"/>
</dbReference>
<organism evidence="4 5">
    <name type="scientific">Dielma fastidiosa</name>
    <dbReference type="NCBI Taxonomy" id="1034346"/>
    <lineage>
        <taxon>Bacteria</taxon>
        <taxon>Bacillati</taxon>
        <taxon>Bacillota</taxon>
        <taxon>Erysipelotrichia</taxon>
        <taxon>Erysipelotrichales</taxon>
        <taxon>Erysipelotrichaceae</taxon>
        <taxon>Dielma</taxon>
    </lineage>
</organism>
<gene>
    <name evidence="4" type="ORF">MQE39_02355</name>
</gene>
<protein>
    <submittedName>
        <fullName evidence="4">TetR/AcrR family transcriptional regulator</fullName>
    </submittedName>
</protein>
<dbReference type="Pfam" id="PF00440">
    <property type="entry name" value="TetR_N"/>
    <property type="match status" value="1"/>
</dbReference>
<dbReference type="RefSeq" id="WP_320882947.1">
    <property type="nucleotide sequence ID" value="NZ_BAABZA010000001.1"/>
</dbReference>
<dbReference type="SUPFAM" id="SSF46689">
    <property type="entry name" value="Homeodomain-like"/>
    <property type="match status" value="1"/>
</dbReference>
<evidence type="ECO:0000256" key="2">
    <source>
        <dbReference type="PROSITE-ProRule" id="PRU00335"/>
    </source>
</evidence>
<dbReference type="PRINTS" id="PR00455">
    <property type="entry name" value="HTHTETR"/>
</dbReference>
<dbReference type="InterPro" id="IPR001647">
    <property type="entry name" value="HTH_TetR"/>
</dbReference>
<dbReference type="Proteomes" id="UP001276902">
    <property type="component" value="Unassembled WGS sequence"/>
</dbReference>
<feature type="domain" description="HTH tetR-type" evidence="3">
    <location>
        <begin position="10"/>
        <end position="70"/>
    </location>
</feature>
<dbReference type="PANTHER" id="PTHR43479:SF20">
    <property type="entry name" value="HTH TETR-TYPE DOMAIN-CONTAINING PROTEIN"/>
    <property type="match status" value="1"/>
</dbReference>
<dbReference type="InterPro" id="IPR050624">
    <property type="entry name" value="HTH-type_Tx_Regulator"/>
</dbReference>
<comment type="caution">
    <text evidence="4">The sequence shown here is derived from an EMBL/GenBank/DDBJ whole genome shotgun (WGS) entry which is preliminary data.</text>
</comment>
<accession>A0AB35UJX2</accession>
<feature type="DNA-binding region" description="H-T-H motif" evidence="2">
    <location>
        <begin position="33"/>
        <end position="52"/>
    </location>
</feature>
<reference evidence="4" key="1">
    <citation type="submission" date="2022-03" db="EMBL/GenBank/DDBJ databases">
        <title>First case of bacteraemia caused by Dielma fastidiosa in a patient hospitalised with diverticulitis.</title>
        <authorList>
            <person name="Forman-Ankjaer B."/>
            <person name="Hvid-Jensen F."/>
            <person name="Kobel C.M."/>
            <person name="Greve T."/>
        </authorList>
    </citation>
    <scope>NUCLEOTIDE SEQUENCE</scope>
    <source>
        <strain evidence="4">AUH_DF_2021</strain>
    </source>
</reference>
<dbReference type="PROSITE" id="PS50977">
    <property type="entry name" value="HTH_TETR_2"/>
    <property type="match status" value="1"/>
</dbReference>
<evidence type="ECO:0000313" key="5">
    <source>
        <dbReference type="Proteomes" id="UP001276902"/>
    </source>
</evidence>
<proteinExistence type="predicted"/>
<dbReference type="GO" id="GO:0003677">
    <property type="term" value="F:DNA binding"/>
    <property type="evidence" value="ECO:0007669"/>
    <property type="project" value="UniProtKB-UniRule"/>
</dbReference>
<dbReference type="InterPro" id="IPR036271">
    <property type="entry name" value="Tet_transcr_reg_TetR-rel_C_sf"/>
</dbReference>
<keyword evidence="1 2" id="KW-0238">DNA-binding</keyword>
<evidence type="ECO:0000259" key="3">
    <source>
        <dbReference type="PROSITE" id="PS50977"/>
    </source>
</evidence>
<evidence type="ECO:0000256" key="1">
    <source>
        <dbReference type="ARBA" id="ARBA00023125"/>
    </source>
</evidence>
<dbReference type="Gene3D" id="1.10.357.10">
    <property type="entry name" value="Tetracycline Repressor, domain 2"/>
    <property type="match status" value="1"/>
</dbReference>
<sequence>MIKQQAYHHKDLRNALIEAGIELVSKEGINGFSLRKAAAACGVSHAAPYSHFQNKEELLEAMQLYITEKFSERLESSIQENHNSSEILKDMGVTYVTFFVENPTYFQFLYSQSNIKIDLSLSIPDNENYKPYIIYKNIVSRILIQAHYPKEKQNDAIITLWAFIHGITSLATMSNVSYDSDWKQKVLDFMEIFQLSFINQMGENI</sequence>